<dbReference type="EMBL" id="QJKJ01005205">
    <property type="protein sequence ID" value="RDX91100.1"/>
    <property type="molecule type" value="Genomic_DNA"/>
</dbReference>
<evidence type="ECO:0000313" key="2">
    <source>
        <dbReference type="Proteomes" id="UP000257109"/>
    </source>
</evidence>
<gene>
    <name evidence="1" type="ORF">CR513_26971</name>
</gene>
<feature type="non-terminal residue" evidence="1">
    <location>
        <position position="1"/>
    </location>
</feature>
<name>A0A371GKP2_MUCPR</name>
<evidence type="ECO:0008006" key="3">
    <source>
        <dbReference type="Google" id="ProtNLM"/>
    </source>
</evidence>
<accession>A0A371GKP2</accession>
<sequence>MYISGGNGQLSCKLFPGMLRGVVKQLEVADLFDIKQAKGESLKSYLTRFNNATVWVDDPDEKFFVKAFQKELRAG</sequence>
<dbReference type="OrthoDB" id="1425436at2759"/>
<dbReference type="Proteomes" id="UP000257109">
    <property type="component" value="Unassembled WGS sequence"/>
</dbReference>
<dbReference type="AlphaFoldDB" id="A0A371GKP2"/>
<protein>
    <recommendedName>
        <fullName evidence="3">Retrotransposon gag domain-containing protein</fullName>
    </recommendedName>
</protein>
<proteinExistence type="predicted"/>
<reference evidence="1" key="1">
    <citation type="submission" date="2018-05" db="EMBL/GenBank/DDBJ databases">
        <title>Draft genome of Mucuna pruriens seed.</title>
        <authorList>
            <person name="Nnadi N.E."/>
            <person name="Vos R."/>
            <person name="Hasami M.H."/>
            <person name="Devisetty U.K."/>
            <person name="Aguiy J.C."/>
        </authorList>
    </citation>
    <scope>NUCLEOTIDE SEQUENCE [LARGE SCALE GENOMIC DNA]</scope>
    <source>
        <strain evidence="1">JCA_2017</strain>
    </source>
</reference>
<comment type="caution">
    <text evidence="1">The sequence shown here is derived from an EMBL/GenBank/DDBJ whole genome shotgun (WGS) entry which is preliminary data.</text>
</comment>
<evidence type="ECO:0000313" key="1">
    <source>
        <dbReference type="EMBL" id="RDX91100.1"/>
    </source>
</evidence>
<organism evidence="1 2">
    <name type="scientific">Mucuna pruriens</name>
    <name type="common">Velvet bean</name>
    <name type="synonym">Dolichos pruriens</name>
    <dbReference type="NCBI Taxonomy" id="157652"/>
    <lineage>
        <taxon>Eukaryota</taxon>
        <taxon>Viridiplantae</taxon>
        <taxon>Streptophyta</taxon>
        <taxon>Embryophyta</taxon>
        <taxon>Tracheophyta</taxon>
        <taxon>Spermatophyta</taxon>
        <taxon>Magnoliopsida</taxon>
        <taxon>eudicotyledons</taxon>
        <taxon>Gunneridae</taxon>
        <taxon>Pentapetalae</taxon>
        <taxon>rosids</taxon>
        <taxon>fabids</taxon>
        <taxon>Fabales</taxon>
        <taxon>Fabaceae</taxon>
        <taxon>Papilionoideae</taxon>
        <taxon>50 kb inversion clade</taxon>
        <taxon>NPAAA clade</taxon>
        <taxon>indigoferoid/millettioid clade</taxon>
        <taxon>Phaseoleae</taxon>
        <taxon>Mucuna</taxon>
    </lineage>
</organism>
<keyword evidence="2" id="KW-1185">Reference proteome</keyword>